<reference evidence="1 2" key="1">
    <citation type="submission" date="2021-06" db="EMBL/GenBank/DDBJ databases">
        <title>Caerostris darwini draft genome.</title>
        <authorList>
            <person name="Kono N."/>
            <person name="Arakawa K."/>
        </authorList>
    </citation>
    <scope>NUCLEOTIDE SEQUENCE [LARGE SCALE GENOMIC DNA]</scope>
</reference>
<evidence type="ECO:0000313" key="1">
    <source>
        <dbReference type="EMBL" id="GIY86958.1"/>
    </source>
</evidence>
<evidence type="ECO:0000313" key="2">
    <source>
        <dbReference type="Proteomes" id="UP001054837"/>
    </source>
</evidence>
<dbReference type="AlphaFoldDB" id="A0AAV4WZK1"/>
<dbReference type="Proteomes" id="UP001054837">
    <property type="component" value="Unassembled WGS sequence"/>
</dbReference>
<gene>
    <name evidence="1" type="ORF">CDAR_289981</name>
</gene>
<accession>A0AAV4WZK1</accession>
<keyword evidence="2" id="KW-1185">Reference proteome</keyword>
<organism evidence="1 2">
    <name type="scientific">Caerostris darwini</name>
    <dbReference type="NCBI Taxonomy" id="1538125"/>
    <lineage>
        <taxon>Eukaryota</taxon>
        <taxon>Metazoa</taxon>
        <taxon>Ecdysozoa</taxon>
        <taxon>Arthropoda</taxon>
        <taxon>Chelicerata</taxon>
        <taxon>Arachnida</taxon>
        <taxon>Araneae</taxon>
        <taxon>Araneomorphae</taxon>
        <taxon>Entelegynae</taxon>
        <taxon>Araneoidea</taxon>
        <taxon>Araneidae</taxon>
        <taxon>Caerostris</taxon>
    </lineage>
</organism>
<dbReference type="EMBL" id="BPLQ01015260">
    <property type="protein sequence ID" value="GIY86958.1"/>
    <property type="molecule type" value="Genomic_DNA"/>
</dbReference>
<proteinExistence type="predicted"/>
<sequence>MIFLCCGRRGFVNSNTSLSNAHCEISPTSPKSNMPKTPVDLSYAGQNRVHSPFLPIIIPLGNIKTRIGCSSLGEEKKNSFLTYLARVERERERGLVVARLPCVNVDINKSSISNQYGGWGGGGPGGSEIPLRPQKTKAVLQLVKDKSLSFLNERLIGVSGGPHERWGDVSIFTGPAKTHRFSLRFAAICLAATKFIPVHRGRLSEINHLQKLRPNLLAAITDRETGLAQGGASRGAPP</sequence>
<name>A0AAV4WZK1_9ARAC</name>
<protein>
    <submittedName>
        <fullName evidence="1">Uncharacterized protein</fullName>
    </submittedName>
</protein>
<comment type="caution">
    <text evidence="1">The sequence shown here is derived from an EMBL/GenBank/DDBJ whole genome shotgun (WGS) entry which is preliminary data.</text>
</comment>